<dbReference type="EMBL" id="AEJF01000088">
    <property type="protein sequence ID" value="KLU25660.1"/>
    <property type="molecule type" value="Genomic_DNA"/>
</dbReference>
<dbReference type="PRINTS" id="PR00406">
    <property type="entry name" value="CYTB5RDTASE"/>
</dbReference>
<dbReference type="InterPro" id="IPR008333">
    <property type="entry name" value="Cbr1-like_FAD-bd_dom"/>
</dbReference>
<dbReference type="AlphaFoldDB" id="A0A0J1CYP2"/>
<keyword evidence="8" id="KW-0479">Metal-binding</keyword>
<name>A0A0J1CYP2_9BURK</name>
<evidence type="ECO:0000256" key="6">
    <source>
        <dbReference type="ARBA" id="ARBA00022630"/>
    </source>
</evidence>
<evidence type="ECO:0000256" key="1">
    <source>
        <dbReference type="ARBA" id="ARBA00001970"/>
    </source>
</evidence>
<dbReference type="SUPFAM" id="SSF52343">
    <property type="entry name" value="Ferredoxin reductase-like, C-terminal NADP-linked domain"/>
    <property type="match status" value="1"/>
</dbReference>
<keyword evidence="12" id="KW-0408">Iron</keyword>
<evidence type="ECO:0000256" key="9">
    <source>
        <dbReference type="ARBA" id="ARBA00022827"/>
    </source>
</evidence>
<keyword evidence="5" id="KW-0349">Heme</keyword>
<dbReference type="InterPro" id="IPR036010">
    <property type="entry name" value="2Fe-2S_ferredoxin-like_sf"/>
</dbReference>
<keyword evidence="9" id="KW-0274">FAD</keyword>
<evidence type="ECO:0000313" key="21">
    <source>
        <dbReference type="Proteomes" id="UP000035963"/>
    </source>
</evidence>
<dbReference type="CDD" id="cd00207">
    <property type="entry name" value="fer2"/>
    <property type="match status" value="1"/>
</dbReference>
<keyword evidence="13" id="KW-0411">Iron-sulfur</keyword>
<feature type="domain" description="2Fe-2S ferredoxin-type" evidence="18">
    <location>
        <begin position="286"/>
        <end position="372"/>
    </location>
</feature>
<comment type="catalytic activity">
    <reaction evidence="16">
        <text>2 nitric oxide + NADPH + 2 O2 = 2 nitrate + NADP(+) + H(+)</text>
        <dbReference type="Rhea" id="RHEA:19465"/>
        <dbReference type="ChEBI" id="CHEBI:15378"/>
        <dbReference type="ChEBI" id="CHEBI:15379"/>
        <dbReference type="ChEBI" id="CHEBI:16480"/>
        <dbReference type="ChEBI" id="CHEBI:17632"/>
        <dbReference type="ChEBI" id="CHEBI:57783"/>
        <dbReference type="ChEBI" id="CHEBI:58349"/>
        <dbReference type="EC" id="1.14.12.17"/>
    </reaction>
</comment>
<evidence type="ECO:0000256" key="4">
    <source>
        <dbReference type="ARBA" id="ARBA00012229"/>
    </source>
</evidence>
<accession>A0A0J1CYP2</accession>
<evidence type="ECO:0000259" key="18">
    <source>
        <dbReference type="PROSITE" id="PS51085"/>
    </source>
</evidence>
<dbReference type="PANTHER" id="PTHR47354">
    <property type="entry name" value="NADH OXIDOREDUCTASE HCR"/>
    <property type="match status" value="1"/>
</dbReference>
<dbReference type="SUPFAM" id="SSF63380">
    <property type="entry name" value="Riboflavin synthase domain-like"/>
    <property type="match status" value="1"/>
</dbReference>
<dbReference type="EC" id="1.14.12.17" evidence="4"/>
<protein>
    <recommendedName>
        <fullName evidence="4">nitric oxide dioxygenase</fullName>
        <ecNumber evidence="4">1.14.12.17</ecNumber>
    </recommendedName>
</protein>
<evidence type="ECO:0000256" key="15">
    <source>
        <dbReference type="ARBA" id="ARBA00048649"/>
    </source>
</evidence>
<gene>
    <name evidence="20" type="ORF">EOS_13875</name>
</gene>
<sequence>MQDGTEPRAFKRMRVAAVQRESSTIKSFVLEAVDGALLPAFLPGQFVQVRVTGADGQGRLRHYSLSGDPAERARWRISVKHQLAPPDRGELPDGCVSSHLHAVTNVGDTLDIAGPAGAFTLDEPGDRPVVLLSGGVGVTPTLSMLHRLCTTSQCRVYFIHACENGGVHAFRDEVTRLQASREGVLTHICYRTPEPMDVTTQCFDSRGLITHEIMQRLLPLDDYDVYLCGPTPFMQANWRLLRSLGVRKDRIRHEFFGPASVLDSDDADVDALPLPKPSAPVKESIPTVCFAPSGKTLEWDSSCHSLLEFAERAGFEPAFSCRAGLCGCCASQLIDGTVEYFEPPLDEPRDGEVLLCCARPSSAITIRIGPAA</sequence>
<comment type="cofactor">
    <cofactor evidence="1">
        <name>heme b</name>
        <dbReference type="ChEBI" id="CHEBI:60344"/>
    </cofactor>
</comment>
<comment type="catalytic activity">
    <reaction evidence="15">
        <text>2 nitric oxide + NADH + 2 O2 = 2 nitrate + NAD(+) + H(+)</text>
        <dbReference type="Rhea" id="RHEA:19469"/>
        <dbReference type="ChEBI" id="CHEBI:15378"/>
        <dbReference type="ChEBI" id="CHEBI:15379"/>
        <dbReference type="ChEBI" id="CHEBI:16480"/>
        <dbReference type="ChEBI" id="CHEBI:17632"/>
        <dbReference type="ChEBI" id="CHEBI:57540"/>
        <dbReference type="ChEBI" id="CHEBI:57945"/>
        <dbReference type="EC" id="1.14.12.17"/>
    </reaction>
</comment>
<dbReference type="GO" id="GO:0046872">
    <property type="term" value="F:metal ion binding"/>
    <property type="evidence" value="ECO:0007669"/>
    <property type="project" value="UniProtKB-KW"/>
</dbReference>
<comment type="cofactor">
    <cofactor evidence="2">
        <name>FAD</name>
        <dbReference type="ChEBI" id="CHEBI:57692"/>
    </cofactor>
</comment>
<evidence type="ECO:0000256" key="10">
    <source>
        <dbReference type="ARBA" id="ARBA00022857"/>
    </source>
</evidence>
<keyword evidence="14" id="KW-0520">NAD</keyword>
<dbReference type="PANTHER" id="PTHR47354:SF6">
    <property type="entry name" value="NADH OXIDOREDUCTASE HCR"/>
    <property type="match status" value="1"/>
</dbReference>
<dbReference type="InterPro" id="IPR017927">
    <property type="entry name" value="FAD-bd_FR_type"/>
</dbReference>
<evidence type="ECO:0000256" key="11">
    <source>
        <dbReference type="ARBA" id="ARBA00023002"/>
    </source>
</evidence>
<dbReference type="PATRIC" id="fig|908627.4.peg.3091"/>
<evidence type="ECO:0000313" key="20">
    <source>
        <dbReference type="EMBL" id="KLU25660.1"/>
    </source>
</evidence>
<evidence type="ECO:0000256" key="14">
    <source>
        <dbReference type="ARBA" id="ARBA00023027"/>
    </source>
</evidence>
<dbReference type="Pfam" id="PF00970">
    <property type="entry name" value="FAD_binding_6"/>
    <property type="match status" value="1"/>
</dbReference>
<dbReference type="InterPro" id="IPR050415">
    <property type="entry name" value="MRET"/>
</dbReference>
<evidence type="ECO:0000256" key="17">
    <source>
        <dbReference type="ARBA" id="ARBA00061434"/>
    </source>
</evidence>
<evidence type="ECO:0000256" key="2">
    <source>
        <dbReference type="ARBA" id="ARBA00001974"/>
    </source>
</evidence>
<dbReference type="GO" id="GO:0008941">
    <property type="term" value="F:nitric oxide dioxygenase NAD(P)H activity"/>
    <property type="evidence" value="ECO:0007669"/>
    <property type="project" value="UniProtKB-EC"/>
</dbReference>
<evidence type="ECO:0000256" key="16">
    <source>
        <dbReference type="ARBA" id="ARBA00049433"/>
    </source>
</evidence>
<evidence type="ECO:0000256" key="3">
    <source>
        <dbReference type="ARBA" id="ARBA00006401"/>
    </source>
</evidence>
<feature type="domain" description="FAD-binding FR-type" evidence="19">
    <location>
        <begin position="8"/>
        <end position="122"/>
    </location>
</feature>
<evidence type="ECO:0000256" key="12">
    <source>
        <dbReference type="ARBA" id="ARBA00023004"/>
    </source>
</evidence>
<dbReference type="InterPro" id="IPR012675">
    <property type="entry name" value="Beta-grasp_dom_sf"/>
</dbReference>
<dbReference type="Gene3D" id="3.40.50.80">
    <property type="entry name" value="Nucleotide-binding domain of ferredoxin-NADP reductase (FNR) module"/>
    <property type="match status" value="1"/>
</dbReference>
<evidence type="ECO:0000256" key="8">
    <source>
        <dbReference type="ARBA" id="ARBA00022723"/>
    </source>
</evidence>
<dbReference type="FunFam" id="3.40.50.80:FF:000010">
    <property type="entry name" value="Flavohemoprotein"/>
    <property type="match status" value="1"/>
</dbReference>
<comment type="similarity">
    <text evidence="17">In the N-terminal section; belongs to the FAD-binding oxidoreductase type 6 family.</text>
</comment>
<dbReference type="InterPro" id="IPR039261">
    <property type="entry name" value="FNR_nucleotide-bd"/>
</dbReference>
<comment type="similarity">
    <text evidence="3">In the C-terminal section; belongs to the flavoprotein pyridine nucleotide cytochrome reductase family.</text>
</comment>
<keyword evidence="10" id="KW-0521">NADP</keyword>
<keyword evidence="7" id="KW-0001">2Fe-2S</keyword>
<keyword evidence="11" id="KW-0560">Oxidoreductase</keyword>
<dbReference type="SUPFAM" id="SSF54292">
    <property type="entry name" value="2Fe-2S ferredoxin-like"/>
    <property type="match status" value="1"/>
</dbReference>
<organism evidence="20 21">
    <name type="scientific">Caballeronia mineralivorans PML1(12)</name>
    <dbReference type="NCBI Taxonomy" id="908627"/>
    <lineage>
        <taxon>Bacteria</taxon>
        <taxon>Pseudomonadati</taxon>
        <taxon>Pseudomonadota</taxon>
        <taxon>Betaproteobacteria</taxon>
        <taxon>Burkholderiales</taxon>
        <taxon>Burkholderiaceae</taxon>
        <taxon>Caballeronia</taxon>
    </lineage>
</organism>
<dbReference type="InterPro" id="IPR001041">
    <property type="entry name" value="2Fe-2S_ferredoxin-type"/>
</dbReference>
<dbReference type="PROSITE" id="PS51085">
    <property type="entry name" value="2FE2S_FER_2"/>
    <property type="match status" value="1"/>
</dbReference>
<keyword evidence="6" id="KW-0285">Flavoprotein</keyword>
<dbReference type="Gene3D" id="3.10.20.30">
    <property type="match status" value="1"/>
</dbReference>
<comment type="caution">
    <text evidence="20">The sequence shown here is derived from an EMBL/GenBank/DDBJ whole genome shotgun (WGS) entry which is preliminary data.</text>
</comment>
<dbReference type="RefSeq" id="WP_047847224.1">
    <property type="nucleotide sequence ID" value="NZ_AEJF01000088.1"/>
</dbReference>
<dbReference type="Gene3D" id="2.40.30.10">
    <property type="entry name" value="Translation factors"/>
    <property type="match status" value="1"/>
</dbReference>
<dbReference type="Pfam" id="PF00111">
    <property type="entry name" value="Fer2"/>
    <property type="match status" value="1"/>
</dbReference>
<keyword evidence="21" id="KW-1185">Reference proteome</keyword>
<evidence type="ECO:0000256" key="7">
    <source>
        <dbReference type="ARBA" id="ARBA00022714"/>
    </source>
</evidence>
<dbReference type="OrthoDB" id="9796486at2"/>
<evidence type="ECO:0000259" key="19">
    <source>
        <dbReference type="PROSITE" id="PS51384"/>
    </source>
</evidence>
<proteinExistence type="inferred from homology"/>
<dbReference type="InterPro" id="IPR001433">
    <property type="entry name" value="OxRdtase_FAD/NAD-bd"/>
</dbReference>
<evidence type="ECO:0000256" key="13">
    <source>
        <dbReference type="ARBA" id="ARBA00023014"/>
    </source>
</evidence>
<dbReference type="Pfam" id="PF00175">
    <property type="entry name" value="NAD_binding_1"/>
    <property type="match status" value="1"/>
</dbReference>
<dbReference type="InterPro" id="IPR017938">
    <property type="entry name" value="Riboflavin_synthase-like_b-brl"/>
</dbReference>
<dbReference type="GO" id="GO:0051537">
    <property type="term" value="F:2 iron, 2 sulfur cluster binding"/>
    <property type="evidence" value="ECO:0007669"/>
    <property type="project" value="UniProtKB-KW"/>
</dbReference>
<dbReference type="Proteomes" id="UP000035963">
    <property type="component" value="Unassembled WGS sequence"/>
</dbReference>
<evidence type="ECO:0000256" key="5">
    <source>
        <dbReference type="ARBA" id="ARBA00022617"/>
    </source>
</evidence>
<dbReference type="CDD" id="cd06184">
    <property type="entry name" value="flavohem_like_fad_nad_binding"/>
    <property type="match status" value="1"/>
</dbReference>
<reference evidence="20 21" key="1">
    <citation type="journal article" date="2015" name="Genome Announc.">
        <title>Draft Genome Sequence of Burkholderia sp. Strain PML1(12), an Ectomycorrhizosphere-Inhabiting Bacterium with Effective Mineral-Weathering Ability.</title>
        <authorList>
            <person name="Uroz S."/>
            <person name="Oger P."/>
        </authorList>
    </citation>
    <scope>NUCLEOTIDE SEQUENCE [LARGE SCALE GENOMIC DNA]</scope>
    <source>
        <strain evidence="21">PML1(12)</strain>
    </source>
</reference>
<dbReference type="PROSITE" id="PS51384">
    <property type="entry name" value="FAD_FR"/>
    <property type="match status" value="1"/>
</dbReference>